<name>C8X8P0_NAKMY</name>
<dbReference type="STRING" id="479431.Namu_2749"/>
<protein>
    <submittedName>
        <fullName evidence="1">Uncharacterized protein</fullName>
    </submittedName>
</protein>
<dbReference type="OrthoDB" id="5125484at2"/>
<dbReference type="KEGG" id="nml:Namu_2749"/>
<reference evidence="2" key="1">
    <citation type="submission" date="2009-09" db="EMBL/GenBank/DDBJ databases">
        <title>The complete genome of Nakamurella multipartita DSM 44233.</title>
        <authorList>
            <consortium name="US DOE Joint Genome Institute (JGI-PGF)"/>
            <person name="Lucas S."/>
            <person name="Copeland A."/>
            <person name="Lapidus A."/>
            <person name="Glavina del Rio T."/>
            <person name="Dalin E."/>
            <person name="Tice H."/>
            <person name="Bruce D."/>
            <person name="Goodwin L."/>
            <person name="Pitluck S."/>
            <person name="Kyrpides N."/>
            <person name="Mavromatis K."/>
            <person name="Ivanova N."/>
            <person name="Ovchinnikova G."/>
            <person name="Sims D."/>
            <person name="Meincke L."/>
            <person name="Brettin T."/>
            <person name="Detter J.C."/>
            <person name="Han C."/>
            <person name="Larimer F."/>
            <person name="Land M."/>
            <person name="Hauser L."/>
            <person name="Markowitz V."/>
            <person name="Cheng J.-F."/>
            <person name="Hugenholtz P."/>
            <person name="Woyke T."/>
            <person name="Wu D."/>
            <person name="Klenk H.-P."/>
            <person name="Eisen J.A."/>
        </authorList>
    </citation>
    <scope>NUCLEOTIDE SEQUENCE [LARGE SCALE GENOMIC DNA]</scope>
    <source>
        <strain evidence="2">ATCC 700099 / DSM 44233 / CIP 104796 / JCM 9543 / NBRC 105858 / Y-104</strain>
    </source>
</reference>
<dbReference type="AlphaFoldDB" id="C8X8P0"/>
<dbReference type="RefSeq" id="WP_015747974.1">
    <property type="nucleotide sequence ID" value="NC_013235.1"/>
</dbReference>
<keyword evidence="2" id="KW-1185">Reference proteome</keyword>
<organism evidence="1 2">
    <name type="scientific">Nakamurella multipartita (strain ATCC 700099 / DSM 44233 / CIP 104796 / JCM 9543 / NBRC 105858 / Y-104)</name>
    <name type="common">Microsphaera multipartita</name>
    <dbReference type="NCBI Taxonomy" id="479431"/>
    <lineage>
        <taxon>Bacteria</taxon>
        <taxon>Bacillati</taxon>
        <taxon>Actinomycetota</taxon>
        <taxon>Actinomycetes</taxon>
        <taxon>Nakamurellales</taxon>
        <taxon>Nakamurellaceae</taxon>
        <taxon>Nakamurella</taxon>
    </lineage>
</organism>
<reference evidence="1 2" key="2">
    <citation type="journal article" date="2010" name="Stand. Genomic Sci.">
        <title>Complete genome sequence of Nakamurella multipartita type strain (Y-104).</title>
        <authorList>
            <person name="Tice H."/>
            <person name="Mayilraj S."/>
            <person name="Sims D."/>
            <person name="Lapidus A."/>
            <person name="Nolan M."/>
            <person name="Lucas S."/>
            <person name="Glavina Del Rio T."/>
            <person name="Copeland A."/>
            <person name="Cheng J.F."/>
            <person name="Meincke L."/>
            <person name="Bruce D."/>
            <person name="Goodwin L."/>
            <person name="Pitluck S."/>
            <person name="Ivanova N."/>
            <person name="Mavromatis K."/>
            <person name="Ovchinnikova G."/>
            <person name="Pati A."/>
            <person name="Chen A."/>
            <person name="Palaniappan K."/>
            <person name="Land M."/>
            <person name="Hauser L."/>
            <person name="Chang Y.J."/>
            <person name="Jeffries C.D."/>
            <person name="Detter J.C."/>
            <person name="Brettin T."/>
            <person name="Rohde M."/>
            <person name="Goker M."/>
            <person name="Bristow J."/>
            <person name="Eisen J.A."/>
            <person name="Markowitz V."/>
            <person name="Hugenholtz P."/>
            <person name="Kyrpides N.C."/>
            <person name="Klenk H.P."/>
            <person name="Chen F."/>
        </authorList>
    </citation>
    <scope>NUCLEOTIDE SEQUENCE [LARGE SCALE GENOMIC DNA]</scope>
    <source>
        <strain evidence="2">ATCC 700099 / DSM 44233 / CIP 104796 / JCM 9543 / NBRC 105858 / Y-104</strain>
    </source>
</reference>
<dbReference type="InParanoid" id="C8X8P0"/>
<sequence>MTNRHKRMGDKAEREGFAVLQALASDLLMPGAGREFGAGRAVDVGDLKAFPDVAVQVRRRANLWQAIHTAAADAMVQAANRQVPHALGMVPLMGARCPSVRWLAACRCWPMPLEPDEFVVTGSAMAAARHARDDLLAGPRESRVALACRHGHPDVFVAPIEAWLHAYRRAIRTATPPARVG</sequence>
<dbReference type="Proteomes" id="UP000002218">
    <property type="component" value="Chromosome"/>
</dbReference>
<accession>C8X8P0</accession>
<evidence type="ECO:0000313" key="1">
    <source>
        <dbReference type="EMBL" id="ACV79095.1"/>
    </source>
</evidence>
<dbReference type="HOGENOM" id="CLU_1487532_0_0_11"/>
<dbReference type="EMBL" id="CP001737">
    <property type="protein sequence ID" value="ACV79095.1"/>
    <property type="molecule type" value="Genomic_DNA"/>
</dbReference>
<proteinExistence type="predicted"/>
<gene>
    <name evidence="1" type="ordered locus">Namu_2749</name>
</gene>
<evidence type="ECO:0000313" key="2">
    <source>
        <dbReference type="Proteomes" id="UP000002218"/>
    </source>
</evidence>